<dbReference type="Pfam" id="PF14577">
    <property type="entry name" value="SEO_C"/>
    <property type="match status" value="1"/>
</dbReference>
<organism evidence="4 5">
    <name type="scientific">Stylosanthes scabra</name>
    <dbReference type="NCBI Taxonomy" id="79078"/>
    <lineage>
        <taxon>Eukaryota</taxon>
        <taxon>Viridiplantae</taxon>
        <taxon>Streptophyta</taxon>
        <taxon>Embryophyta</taxon>
        <taxon>Tracheophyta</taxon>
        <taxon>Spermatophyta</taxon>
        <taxon>Magnoliopsida</taxon>
        <taxon>eudicotyledons</taxon>
        <taxon>Gunneridae</taxon>
        <taxon>Pentapetalae</taxon>
        <taxon>rosids</taxon>
        <taxon>fabids</taxon>
        <taxon>Fabales</taxon>
        <taxon>Fabaceae</taxon>
        <taxon>Papilionoideae</taxon>
        <taxon>50 kb inversion clade</taxon>
        <taxon>dalbergioids sensu lato</taxon>
        <taxon>Dalbergieae</taxon>
        <taxon>Pterocarpus clade</taxon>
        <taxon>Stylosanthes</taxon>
    </lineage>
</organism>
<accession>A0ABU6QB33</accession>
<protein>
    <submittedName>
        <fullName evidence="4">Sieve element occlusion</fullName>
    </submittedName>
</protein>
<reference evidence="4 5" key="1">
    <citation type="journal article" date="2023" name="Plants (Basel)">
        <title>Bridging the Gap: Combining Genomics and Transcriptomics Approaches to Understand Stylosanthes scabra, an Orphan Legume from the Brazilian Caatinga.</title>
        <authorList>
            <person name="Ferreira-Neto J.R.C."/>
            <person name="da Silva M.D."/>
            <person name="Binneck E."/>
            <person name="de Melo N.F."/>
            <person name="da Silva R.H."/>
            <person name="de Melo A.L.T.M."/>
            <person name="Pandolfi V."/>
            <person name="Bustamante F.O."/>
            <person name="Brasileiro-Vidal A.C."/>
            <person name="Benko-Iseppon A.M."/>
        </authorList>
    </citation>
    <scope>NUCLEOTIDE SEQUENCE [LARGE SCALE GENOMIC DNA]</scope>
    <source>
        <tissue evidence="4">Leaves</tissue>
    </source>
</reference>
<dbReference type="InterPro" id="IPR027942">
    <property type="entry name" value="SEO_N"/>
</dbReference>
<dbReference type="PANTHER" id="PTHR33232">
    <property type="entry name" value="PROTEIN SIEVE ELEMENT OCCLUSION B-LIKE"/>
    <property type="match status" value="1"/>
</dbReference>
<evidence type="ECO:0000256" key="1">
    <source>
        <dbReference type="SAM" id="MobiDB-lite"/>
    </source>
</evidence>
<name>A0ABU6QB33_9FABA</name>
<evidence type="ECO:0000313" key="4">
    <source>
        <dbReference type="EMBL" id="MED6108877.1"/>
    </source>
</evidence>
<dbReference type="PANTHER" id="PTHR33232:SF21">
    <property type="entry name" value="SIEVE ELEMENT OCCLUSION-RELATED"/>
    <property type="match status" value="1"/>
</dbReference>
<dbReference type="Pfam" id="PF14576">
    <property type="entry name" value="SEO_N"/>
    <property type="match status" value="2"/>
</dbReference>
<evidence type="ECO:0000313" key="5">
    <source>
        <dbReference type="Proteomes" id="UP001341840"/>
    </source>
</evidence>
<comment type="caution">
    <text evidence="4">The sequence shown here is derived from an EMBL/GenBank/DDBJ whole genome shotgun (WGS) entry which is preliminary data.</text>
</comment>
<evidence type="ECO:0000259" key="3">
    <source>
        <dbReference type="Pfam" id="PF14577"/>
    </source>
</evidence>
<proteinExistence type="predicted"/>
<dbReference type="EMBL" id="JASCZI010000112">
    <property type="protein sequence ID" value="MED6108877.1"/>
    <property type="molecule type" value="Genomic_DNA"/>
</dbReference>
<keyword evidence="5" id="KW-1185">Reference proteome</keyword>
<feature type="compositionally biased region" description="Basic and acidic residues" evidence="1">
    <location>
        <begin position="606"/>
        <end position="623"/>
    </location>
</feature>
<gene>
    <name evidence="4" type="primary">SEO-F1_1</name>
    <name evidence="4" type="ORF">PIB30_028340</name>
</gene>
<dbReference type="InterPro" id="IPR039299">
    <property type="entry name" value="SEOA"/>
</dbReference>
<feature type="region of interest" description="Disordered" evidence="1">
    <location>
        <begin position="606"/>
        <end position="642"/>
    </location>
</feature>
<feature type="domain" description="Sieve element occlusion N-terminal" evidence="2">
    <location>
        <begin position="135"/>
        <end position="242"/>
    </location>
</feature>
<dbReference type="InterPro" id="IPR027944">
    <property type="entry name" value="SEO_C"/>
</dbReference>
<feature type="domain" description="Sieve element occlusion N-terminal" evidence="2">
    <location>
        <begin position="54"/>
        <end position="108"/>
    </location>
</feature>
<evidence type="ECO:0000259" key="2">
    <source>
        <dbReference type="Pfam" id="PF14576"/>
    </source>
</evidence>
<dbReference type="Proteomes" id="UP001341840">
    <property type="component" value="Unassembled WGS sequence"/>
</dbReference>
<sequence>MSVNPFDLSDSKIRDLAYQTHLNDNAKCDTQILFTMVSTLLSKSRLPEGGSSSFQPGLHTLKLISGQMINATSGVQYVHQTTMWILEQFKNYSWDAKALLTLAAFAFKIHGIESLEAPRTTEVQSRSRWKVPPIVTNILEWVMEALEHIWEWLKLSSSGYHTEDVPSVSDGFNEIPLLVYWITASLVASIANILASSDYKLPDFIDRLSSVDNNLKERLNLIKQEIEEFEDYLRRKEMFSQTEDVVSMLRIFCEPTPKFSIVKVYDGKTKTKKKHVLLYFSGFNSIDSEISFLNYIHKKLEENPKEAVKGYRKEEFKILCIPIADNKDDSAKIKLRFETLKKYIKCYAVEYFSKLPGLRLIKEELNYSGKPIMPMLTPTGDMMNEDAMDLIFQWGIEAFPFRKTDGEYLSQKWRWFWDVLKKLKIRIQLEGRKYIFIYGGNNRGWIQNLALALDKLKGHETIERADDVIEHYQLGKNDPGAIYRFWKEIEIKKASNLGSEIQEKMESLLCLKGDPHGWVVLSKGSNVKILGHMEPLCETVMEFEIWKDKVLQKEGFDIALKEYYDAKLKEMEAQKLKEMEAQKLEAQRVKELEAHKLKQMEAQKLREQETQKLKEQEANHKPNDDDDAKVKKKVPVDATPPPFRTPKKSICEQICSCIKGIFEPCCSCD</sequence>
<feature type="domain" description="Sieve element occlusion C-terminal" evidence="3">
    <location>
        <begin position="498"/>
        <end position="578"/>
    </location>
</feature>